<feature type="compositionally biased region" description="Polar residues" evidence="1">
    <location>
        <begin position="11"/>
        <end position="21"/>
    </location>
</feature>
<proteinExistence type="predicted"/>
<sequence length="200" mass="20892">MRHPLAFQAGTVRSCSPQRCPQSADPAREGTTGDGLATGNSQASGSTGVEGALTDSLTTSQAPNSNSSPLASSSTNATCGQTFELVSGGGKAGFRARRTQGLAVVSLLPLLGCHLHPTAGSIHSHLQAIPMLCHPVHHSPSLRKFSKKKIHREVGLLAEHQQVGRFASRLMGGCVVVEHQLWEAPSPLYVPSDHELAPPG</sequence>
<gene>
    <name evidence="2" type="ORF">KC01_LOCUS35169</name>
</gene>
<evidence type="ECO:0000313" key="3">
    <source>
        <dbReference type="Proteomes" id="UP001497482"/>
    </source>
</evidence>
<accession>A0AAV2M4L1</accession>
<organism evidence="2 3">
    <name type="scientific">Knipowitschia caucasica</name>
    <name type="common">Caucasian dwarf goby</name>
    <name type="synonym">Pomatoschistus caucasicus</name>
    <dbReference type="NCBI Taxonomy" id="637954"/>
    <lineage>
        <taxon>Eukaryota</taxon>
        <taxon>Metazoa</taxon>
        <taxon>Chordata</taxon>
        <taxon>Craniata</taxon>
        <taxon>Vertebrata</taxon>
        <taxon>Euteleostomi</taxon>
        <taxon>Actinopterygii</taxon>
        <taxon>Neopterygii</taxon>
        <taxon>Teleostei</taxon>
        <taxon>Neoteleostei</taxon>
        <taxon>Acanthomorphata</taxon>
        <taxon>Gobiaria</taxon>
        <taxon>Gobiiformes</taxon>
        <taxon>Gobioidei</taxon>
        <taxon>Gobiidae</taxon>
        <taxon>Gobiinae</taxon>
        <taxon>Knipowitschia</taxon>
    </lineage>
</organism>
<feature type="compositionally biased region" description="Polar residues" evidence="1">
    <location>
        <begin position="38"/>
        <end position="47"/>
    </location>
</feature>
<feature type="region of interest" description="Disordered" evidence="1">
    <location>
        <begin position="1"/>
        <end position="51"/>
    </location>
</feature>
<dbReference type="AlphaFoldDB" id="A0AAV2M4L1"/>
<feature type="compositionally biased region" description="Low complexity" evidence="1">
    <location>
        <begin position="60"/>
        <end position="75"/>
    </location>
</feature>
<keyword evidence="3" id="KW-1185">Reference proteome</keyword>
<protein>
    <submittedName>
        <fullName evidence="2">Uncharacterized protein</fullName>
    </submittedName>
</protein>
<reference evidence="2 3" key="1">
    <citation type="submission" date="2024-04" db="EMBL/GenBank/DDBJ databases">
        <authorList>
            <person name="Waldvogel A.-M."/>
            <person name="Schoenle A."/>
        </authorList>
    </citation>
    <scope>NUCLEOTIDE SEQUENCE [LARGE SCALE GENOMIC DNA]</scope>
</reference>
<name>A0AAV2M4L1_KNICA</name>
<dbReference type="EMBL" id="OZ035828">
    <property type="protein sequence ID" value="CAL1608196.1"/>
    <property type="molecule type" value="Genomic_DNA"/>
</dbReference>
<evidence type="ECO:0000313" key="2">
    <source>
        <dbReference type="EMBL" id="CAL1608196.1"/>
    </source>
</evidence>
<evidence type="ECO:0000256" key="1">
    <source>
        <dbReference type="SAM" id="MobiDB-lite"/>
    </source>
</evidence>
<feature type="region of interest" description="Disordered" evidence="1">
    <location>
        <begin position="56"/>
        <end position="75"/>
    </location>
</feature>
<dbReference type="Proteomes" id="UP001497482">
    <property type="component" value="Chromosome 6"/>
</dbReference>